<feature type="compositionally biased region" description="Low complexity" evidence="2">
    <location>
        <begin position="360"/>
        <end position="377"/>
    </location>
</feature>
<dbReference type="AlphaFoldDB" id="A0A9P0FIL0"/>
<feature type="compositionally biased region" description="Basic residues" evidence="2">
    <location>
        <begin position="407"/>
        <end position="420"/>
    </location>
</feature>
<dbReference type="SMART" id="SM00343">
    <property type="entry name" value="ZnF_C2HC"/>
    <property type="match status" value="2"/>
</dbReference>
<evidence type="ECO:0000256" key="2">
    <source>
        <dbReference type="SAM" id="MobiDB-lite"/>
    </source>
</evidence>
<name>A0A9P0FIL0_BRAAE</name>
<evidence type="ECO:0000313" key="4">
    <source>
        <dbReference type="EMBL" id="CAH0555080.1"/>
    </source>
</evidence>
<dbReference type="GO" id="GO:0003676">
    <property type="term" value="F:nucleic acid binding"/>
    <property type="evidence" value="ECO:0007669"/>
    <property type="project" value="InterPro"/>
</dbReference>
<feature type="region of interest" description="Disordered" evidence="2">
    <location>
        <begin position="1"/>
        <end position="34"/>
    </location>
</feature>
<feature type="compositionally biased region" description="Polar residues" evidence="2">
    <location>
        <begin position="1"/>
        <end position="15"/>
    </location>
</feature>
<gene>
    <name evidence="4" type="ORF">MELIAE_LOCUS6516</name>
</gene>
<evidence type="ECO:0000256" key="1">
    <source>
        <dbReference type="PROSITE-ProRule" id="PRU00047"/>
    </source>
</evidence>
<keyword evidence="5" id="KW-1185">Reference proteome</keyword>
<dbReference type="SUPFAM" id="SSF57756">
    <property type="entry name" value="Retrovirus zinc finger-like domains"/>
    <property type="match status" value="1"/>
</dbReference>
<evidence type="ECO:0000259" key="3">
    <source>
        <dbReference type="PROSITE" id="PS50158"/>
    </source>
</evidence>
<dbReference type="EMBL" id="OV121135">
    <property type="protein sequence ID" value="CAH0555080.1"/>
    <property type="molecule type" value="Genomic_DNA"/>
</dbReference>
<dbReference type="PROSITE" id="PS50158">
    <property type="entry name" value="ZF_CCHC"/>
    <property type="match status" value="1"/>
</dbReference>
<proteinExistence type="predicted"/>
<feature type="region of interest" description="Disordered" evidence="2">
    <location>
        <begin position="354"/>
        <end position="436"/>
    </location>
</feature>
<dbReference type="InterPro" id="IPR001878">
    <property type="entry name" value="Znf_CCHC"/>
</dbReference>
<dbReference type="InterPro" id="IPR036875">
    <property type="entry name" value="Znf_CCHC_sf"/>
</dbReference>
<reference evidence="4" key="1">
    <citation type="submission" date="2021-12" db="EMBL/GenBank/DDBJ databases">
        <authorList>
            <person name="King R."/>
        </authorList>
    </citation>
    <scope>NUCLEOTIDE SEQUENCE</scope>
</reference>
<keyword evidence="1" id="KW-0862">Zinc</keyword>
<feature type="domain" description="CCHC-type" evidence="3">
    <location>
        <begin position="222"/>
        <end position="236"/>
    </location>
</feature>
<evidence type="ECO:0000313" key="5">
    <source>
        <dbReference type="Proteomes" id="UP001154078"/>
    </source>
</evidence>
<dbReference type="Proteomes" id="UP001154078">
    <property type="component" value="Chromosome 4"/>
</dbReference>
<accession>A0A9P0FIL0</accession>
<keyword evidence="1" id="KW-0863">Zinc-finger</keyword>
<dbReference type="GO" id="GO:0008270">
    <property type="term" value="F:zinc ion binding"/>
    <property type="evidence" value="ECO:0007669"/>
    <property type="project" value="UniProtKB-KW"/>
</dbReference>
<organism evidence="4 5">
    <name type="scientific">Brassicogethes aeneus</name>
    <name type="common">Rape pollen beetle</name>
    <name type="synonym">Meligethes aeneus</name>
    <dbReference type="NCBI Taxonomy" id="1431903"/>
    <lineage>
        <taxon>Eukaryota</taxon>
        <taxon>Metazoa</taxon>
        <taxon>Ecdysozoa</taxon>
        <taxon>Arthropoda</taxon>
        <taxon>Hexapoda</taxon>
        <taxon>Insecta</taxon>
        <taxon>Pterygota</taxon>
        <taxon>Neoptera</taxon>
        <taxon>Endopterygota</taxon>
        <taxon>Coleoptera</taxon>
        <taxon>Polyphaga</taxon>
        <taxon>Cucujiformia</taxon>
        <taxon>Nitidulidae</taxon>
        <taxon>Meligethinae</taxon>
        <taxon>Brassicogethes</taxon>
    </lineage>
</organism>
<protein>
    <recommendedName>
        <fullName evidence="3">CCHC-type domain-containing protein</fullName>
    </recommendedName>
</protein>
<dbReference type="OrthoDB" id="6776451at2759"/>
<sequence>MEETTGSKLTVQGFGSSVPAAKSDRAGSKSSSSLGCNDAGFRLAPTSDSATSRSSKDNRIATEKVVMLPRFLVIKRSEGDFLKVNPFVVSKILYGLIGEVKSIKKIKDGLLVETVSNKQSEKLLSLVRFGDFDVSVQRHRTLNTSKGLITCPDLLNCTVDEIERSLLDQGVIEVKRIQRKRDNVTFDTANHILTFDKPTLPKYVKAAFYNLPVRPYIPNPMRCFKCQKFGHVADKCINREVCVCGQEPHADAPCADHMVCVNCGGEHSARSRNCPTFQEEMAIQKIKTLERITYIEARKKIVKNNLQKSFSEVTKTNIDPKPNVVNVKNIIQEIIPEIVKICKTILMEEKSFPKPLAPVSSSQPISRSRASSIASTSSKKRSHSSDAPGGESDNSQTSETSKGEKHEKKKKGWKKGRPRKPPKDFEVASFPGDGVS</sequence>
<keyword evidence="1" id="KW-0479">Metal-binding</keyword>